<organism evidence="2 3">
    <name type="scientific">Aromia moschata</name>
    <dbReference type="NCBI Taxonomy" id="1265417"/>
    <lineage>
        <taxon>Eukaryota</taxon>
        <taxon>Metazoa</taxon>
        <taxon>Ecdysozoa</taxon>
        <taxon>Arthropoda</taxon>
        <taxon>Hexapoda</taxon>
        <taxon>Insecta</taxon>
        <taxon>Pterygota</taxon>
        <taxon>Neoptera</taxon>
        <taxon>Endopterygota</taxon>
        <taxon>Coleoptera</taxon>
        <taxon>Polyphaga</taxon>
        <taxon>Cucujiformia</taxon>
        <taxon>Chrysomeloidea</taxon>
        <taxon>Cerambycidae</taxon>
        <taxon>Cerambycinae</taxon>
        <taxon>Callichromatini</taxon>
        <taxon>Aromia</taxon>
    </lineage>
</organism>
<evidence type="ECO:0000313" key="2">
    <source>
        <dbReference type="EMBL" id="KAJ8947155.1"/>
    </source>
</evidence>
<keyword evidence="1" id="KW-0812">Transmembrane</keyword>
<dbReference type="Proteomes" id="UP001162162">
    <property type="component" value="Unassembled WGS sequence"/>
</dbReference>
<sequence length="96" mass="11258">MDLAKSLFETRNHEGYVGKDAHTMKKMVLNKIQTNFLVYHLLKILSIVVTGLQWVAHLEFSHNKEVSGFNLGIKLKLDFQEQINFSQWYNQGFHIH</sequence>
<keyword evidence="1" id="KW-1133">Transmembrane helix</keyword>
<dbReference type="AlphaFoldDB" id="A0AAV8Y7L6"/>
<proteinExistence type="predicted"/>
<evidence type="ECO:0000256" key="1">
    <source>
        <dbReference type="SAM" id="Phobius"/>
    </source>
</evidence>
<reference evidence="2" key="1">
    <citation type="journal article" date="2023" name="Insect Mol. Biol.">
        <title>Genome sequencing provides insights into the evolution of gene families encoding plant cell wall-degrading enzymes in longhorned beetles.</title>
        <authorList>
            <person name="Shin N.R."/>
            <person name="Okamura Y."/>
            <person name="Kirsch R."/>
            <person name="Pauchet Y."/>
        </authorList>
    </citation>
    <scope>NUCLEOTIDE SEQUENCE</scope>
    <source>
        <strain evidence="2">AMC_N1</strain>
    </source>
</reference>
<keyword evidence="3" id="KW-1185">Reference proteome</keyword>
<protein>
    <submittedName>
        <fullName evidence="2">Uncharacterized protein</fullName>
    </submittedName>
</protein>
<accession>A0AAV8Y7L6</accession>
<feature type="transmembrane region" description="Helical" evidence="1">
    <location>
        <begin position="36"/>
        <end position="56"/>
    </location>
</feature>
<evidence type="ECO:0000313" key="3">
    <source>
        <dbReference type="Proteomes" id="UP001162162"/>
    </source>
</evidence>
<keyword evidence="1" id="KW-0472">Membrane</keyword>
<name>A0AAV8Y7L6_9CUCU</name>
<gene>
    <name evidence="2" type="ORF">NQ318_002517</name>
</gene>
<comment type="caution">
    <text evidence="2">The sequence shown here is derived from an EMBL/GenBank/DDBJ whole genome shotgun (WGS) entry which is preliminary data.</text>
</comment>
<dbReference type="EMBL" id="JAPWTK010000169">
    <property type="protein sequence ID" value="KAJ8947155.1"/>
    <property type="molecule type" value="Genomic_DNA"/>
</dbReference>